<dbReference type="PANTHER" id="PTHR43232:SF2">
    <property type="entry name" value="MOLYBDENUM COFACTOR BIOSYNTHESIS PROTEIN B"/>
    <property type="match status" value="1"/>
</dbReference>
<reference evidence="4" key="1">
    <citation type="submission" date="2019-04" db="EMBL/GenBank/DDBJ databases">
        <title>Evolution of Biomass-Degrading Anaerobic Consortia Revealed by Metagenomics.</title>
        <authorList>
            <person name="Peng X."/>
        </authorList>
    </citation>
    <scope>NUCLEOTIDE SEQUENCE</scope>
    <source>
        <strain evidence="4">SIG18</strain>
    </source>
</reference>
<accession>A0A8T3V9R3</accession>
<comment type="caution">
    <text evidence="4">The sequence shown here is derived from an EMBL/GenBank/DDBJ whole genome shotgun (WGS) entry which is preliminary data.</text>
</comment>
<dbReference type="InterPro" id="IPR001453">
    <property type="entry name" value="MoaB/Mog_dom"/>
</dbReference>
<proteinExistence type="inferred from homology"/>
<evidence type="ECO:0000313" key="5">
    <source>
        <dbReference type="Proteomes" id="UP000783037"/>
    </source>
</evidence>
<dbReference type="RefSeq" id="WP_303738704.1">
    <property type="nucleotide sequence ID" value="NZ_SUTK01000013.1"/>
</dbReference>
<protein>
    <submittedName>
        <fullName evidence="4">MogA/MoaB family molybdenum cofactor biosynthesis protein</fullName>
    </submittedName>
</protein>
<dbReference type="NCBIfam" id="TIGR00177">
    <property type="entry name" value="molyb_syn"/>
    <property type="match status" value="1"/>
</dbReference>
<dbReference type="Gene3D" id="3.40.980.10">
    <property type="entry name" value="MoaB/Mog-like domain"/>
    <property type="match status" value="1"/>
</dbReference>
<dbReference type="PROSITE" id="PS01078">
    <property type="entry name" value="MOCF_BIOSYNTHESIS_1"/>
    <property type="match status" value="1"/>
</dbReference>
<dbReference type="PANTHER" id="PTHR43232">
    <property type="entry name" value="MOLYBDENUM COFACTOR BIOSYNTHESIS PROTEIN B"/>
    <property type="match status" value="1"/>
</dbReference>
<dbReference type="FunFam" id="3.40.980.10:FF:000006">
    <property type="entry name" value="Molybdenum cofactor biosynthesis protein B"/>
    <property type="match status" value="1"/>
</dbReference>
<dbReference type="AlphaFoldDB" id="A0A8T3V9R3"/>
<dbReference type="PIRSF" id="PIRSF006443">
    <property type="entry name" value="MoaB"/>
    <property type="match status" value="1"/>
</dbReference>
<evidence type="ECO:0000256" key="1">
    <source>
        <dbReference type="ARBA" id="ARBA00006112"/>
    </source>
</evidence>
<gene>
    <name evidence="4" type="ORF">E7Z79_04070</name>
</gene>
<evidence type="ECO:0000256" key="2">
    <source>
        <dbReference type="ARBA" id="ARBA00023150"/>
    </source>
</evidence>
<comment type="similarity">
    <text evidence="1">Belongs to the MoaB/Mog family.</text>
</comment>
<dbReference type="InterPro" id="IPR012245">
    <property type="entry name" value="MoaB"/>
</dbReference>
<dbReference type="Pfam" id="PF00994">
    <property type="entry name" value="MoCF_biosynth"/>
    <property type="match status" value="1"/>
</dbReference>
<dbReference type="CDD" id="cd00886">
    <property type="entry name" value="MogA_MoaB"/>
    <property type="match status" value="1"/>
</dbReference>
<name>A0A8T3V9R3_9EURY</name>
<evidence type="ECO:0000259" key="3">
    <source>
        <dbReference type="SMART" id="SM00852"/>
    </source>
</evidence>
<dbReference type="Proteomes" id="UP000783037">
    <property type="component" value="Unassembled WGS sequence"/>
</dbReference>
<sequence>MKSETTEQHKSESSSDISCGIITLSDSRKSEKLDLSGKIISDEIESRYTLKSKSLIPDEKDELINAIEKMIFEGVDVILTTGGTGLDIRDITVETVESLFEKKIDGFGELFRYKSFEEIGSGALLSRATAGVYKKTLIFSMPGSPNAVKTALSLIIDELPHFVHHVNK</sequence>
<dbReference type="SUPFAM" id="SSF53218">
    <property type="entry name" value="Molybdenum cofactor biosynthesis proteins"/>
    <property type="match status" value="1"/>
</dbReference>
<dbReference type="EMBL" id="SUTK01000013">
    <property type="protein sequence ID" value="MBE6501599.1"/>
    <property type="molecule type" value="Genomic_DNA"/>
</dbReference>
<dbReference type="InterPro" id="IPR008284">
    <property type="entry name" value="MoCF_biosynth_CS"/>
</dbReference>
<dbReference type="GO" id="GO:0005829">
    <property type="term" value="C:cytosol"/>
    <property type="evidence" value="ECO:0007669"/>
    <property type="project" value="TreeGrafter"/>
</dbReference>
<dbReference type="GO" id="GO:0006777">
    <property type="term" value="P:Mo-molybdopterin cofactor biosynthetic process"/>
    <property type="evidence" value="ECO:0007669"/>
    <property type="project" value="UniProtKB-KW"/>
</dbReference>
<dbReference type="SMART" id="SM00852">
    <property type="entry name" value="MoCF_biosynth"/>
    <property type="match status" value="1"/>
</dbReference>
<feature type="domain" description="MoaB/Mog" evidence="3">
    <location>
        <begin position="20"/>
        <end position="162"/>
    </location>
</feature>
<organism evidence="4 5">
    <name type="scientific">Methanobrevibacter thaueri</name>
    <dbReference type="NCBI Taxonomy" id="190975"/>
    <lineage>
        <taxon>Archaea</taxon>
        <taxon>Methanobacteriati</taxon>
        <taxon>Methanobacteriota</taxon>
        <taxon>Methanomada group</taxon>
        <taxon>Methanobacteria</taxon>
        <taxon>Methanobacteriales</taxon>
        <taxon>Methanobacteriaceae</taxon>
        <taxon>Methanobrevibacter</taxon>
    </lineage>
</organism>
<evidence type="ECO:0000313" key="4">
    <source>
        <dbReference type="EMBL" id="MBE6501599.1"/>
    </source>
</evidence>
<keyword evidence="2" id="KW-0501">Molybdenum cofactor biosynthesis</keyword>
<dbReference type="InterPro" id="IPR036425">
    <property type="entry name" value="MoaB/Mog-like_dom_sf"/>
</dbReference>